<dbReference type="PROSITE" id="PS51318">
    <property type="entry name" value="TAT"/>
    <property type="match status" value="1"/>
</dbReference>
<name>A0ABW1EKJ7_9BACT</name>
<comment type="caution">
    <text evidence="2">The sequence shown here is derived from an EMBL/GenBank/DDBJ whole genome shotgun (WGS) entry which is preliminary data.</text>
</comment>
<gene>
    <name evidence="2" type="ORF">ACFPT7_19615</name>
</gene>
<keyword evidence="1" id="KW-0732">Signal</keyword>
<accession>A0ABW1EKJ7</accession>
<keyword evidence="3" id="KW-1185">Reference proteome</keyword>
<dbReference type="InterPro" id="IPR006311">
    <property type="entry name" value="TAT_signal"/>
</dbReference>
<dbReference type="InterPro" id="IPR017850">
    <property type="entry name" value="Alkaline_phosphatase_core_sf"/>
</dbReference>
<sequence length="378" mass="41809">MQIARRLSINRRDFLRSAAAMSLGSSLVSASPLARAASVLNKRKVIVVTFGGGARDQETFAPEGQENIPNLMHELLPQSSFFTHVQNQGILGHYVATASLATGVYETLNNFAAVPPDHPTVFEYFRKELRRPASDAWVVAPSNGFNRIGESDNRSYGPGLGAKVILPKHLLTATLSGSDAEFEHLLRDNYETPLYTPQLTGNEFELHQLQEMLKLSVDEFRAHARTLSSPDELSVYIARQLMRQEAPSLLWITMHDIDVAHAGAYSLYIEGIQRTDRLCAELWKAVQSEPEYANNTTMFILPDFGRDSDEDAGGNGFQHHRTGDIASRTTWMMALGAGVRQGVIYDQPVQSIDFVPTLGAMMGFQTSLSSGKPIRELV</sequence>
<evidence type="ECO:0000313" key="2">
    <source>
        <dbReference type="EMBL" id="MFC5864525.1"/>
    </source>
</evidence>
<reference evidence="3" key="1">
    <citation type="journal article" date="2019" name="Int. J. Syst. Evol. Microbiol.">
        <title>The Global Catalogue of Microorganisms (GCM) 10K type strain sequencing project: providing services to taxonomists for standard genome sequencing and annotation.</title>
        <authorList>
            <consortium name="The Broad Institute Genomics Platform"/>
            <consortium name="The Broad Institute Genome Sequencing Center for Infectious Disease"/>
            <person name="Wu L."/>
            <person name="Ma J."/>
        </authorList>
    </citation>
    <scope>NUCLEOTIDE SEQUENCE [LARGE SCALE GENOMIC DNA]</scope>
    <source>
        <strain evidence="3">JCM 4087</strain>
    </source>
</reference>
<dbReference type="SUPFAM" id="SSF53649">
    <property type="entry name" value="Alkaline phosphatase-like"/>
    <property type="match status" value="1"/>
</dbReference>
<feature type="signal peptide" evidence="1">
    <location>
        <begin position="1"/>
        <end position="36"/>
    </location>
</feature>
<evidence type="ECO:0000313" key="3">
    <source>
        <dbReference type="Proteomes" id="UP001596091"/>
    </source>
</evidence>
<proteinExistence type="predicted"/>
<protein>
    <recommendedName>
        <fullName evidence="4">DUF1501 domain-containing protein</fullName>
    </recommendedName>
</protein>
<feature type="chain" id="PRO_5045220928" description="DUF1501 domain-containing protein" evidence="1">
    <location>
        <begin position="37"/>
        <end position="378"/>
    </location>
</feature>
<dbReference type="EMBL" id="JBHSPH010000010">
    <property type="protein sequence ID" value="MFC5864525.1"/>
    <property type="molecule type" value="Genomic_DNA"/>
</dbReference>
<evidence type="ECO:0008006" key="4">
    <source>
        <dbReference type="Google" id="ProtNLM"/>
    </source>
</evidence>
<evidence type="ECO:0000256" key="1">
    <source>
        <dbReference type="SAM" id="SignalP"/>
    </source>
</evidence>
<dbReference type="RefSeq" id="WP_263333048.1">
    <property type="nucleotide sequence ID" value="NZ_JAGSYH010000001.1"/>
</dbReference>
<dbReference type="Gene3D" id="3.40.720.10">
    <property type="entry name" value="Alkaline Phosphatase, subunit A"/>
    <property type="match status" value="1"/>
</dbReference>
<organism evidence="2 3">
    <name type="scientific">Acidicapsa dinghuensis</name>
    <dbReference type="NCBI Taxonomy" id="2218256"/>
    <lineage>
        <taxon>Bacteria</taxon>
        <taxon>Pseudomonadati</taxon>
        <taxon>Acidobacteriota</taxon>
        <taxon>Terriglobia</taxon>
        <taxon>Terriglobales</taxon>
        <taxon>Acidobacteriaceae</taxon>
        <taxon>Acidicapsa</taxon>
    </lineage>
</organism>
<dbReference type="Proteomes" id="UP001596091">
    <property type="component" value="Unassembled WGS sequence"/>
</dbReference>